<comment type="caution">
    <text evidence="1">The sequence shown here is derived from an EMBL/GenBank/DDBJ whole genome shotgun (WGS) entry which is preliminary data.</text>
</comment>
<organism evidence="1 2">
    <name type="scientific">Caerostris darwini</name>
    <dbReference type="NCBI Taxonomy" id="1538125"/>
    <lineage>
        <taxon>Eukaryota</taxon>
        <taxon>Metazoa</taxon>
        <taxon>Ecdysozoa</taxon>
        <taxon>Arthropoda</taxon>
        <taxon>Chelicerata</taxon>
        <taxon>Arachnida</taxon>
        <taxon>Araneae</taxon>
        <taxon>Araneomorphae</taxon>
        <taxon>Entelegynae</taxon>
        <taxon>Araneoidea</taxon>
        <taxon>Araneidae</taxon>
        <taxon>Caerostris</taxon>
    </lineage>
</organism>
<dbReference type="EMBL" id="BPLQ01007980">
    <property type="protein sequence ID" value="GIY33753.1"/>
    <property type="molecule type" value="Genomic_DNA"/>
</dbReference>
<evidence type="ECO:0000313" key="2">
    <source>
        <dbReference type="Proteomes" id="UP001054837"/>
    </source>
</evidence>
<keyword evidence="2" id="KW-1185">Reference proteome</keyword>
<name>A0AAV4SQ63_9ARAC</name>
<evidence type="ECO:0000313" key="1">
    <source>
        <dbReference type="EMBL" id="GIY33753.1"/>
    </source>
</evidence>
<dbReference type="AlphaFoldDB" id="A0AAV4SQ63"/>
<accession>A0AAV4SQ63</accession>
<protein>
    <submittedName>
        <fullName evidence="1">Uncharacterized protein</fullName>
    </submittedName>
</protein>
<reference evidence="1 2" key="1">
    <citation type="submission" date="2021-06" db="EMBL/GenBank/DDBJ databases">
        <title>Caerostris darwini draft genome.</title>
        <authorList>
            <person name="Kono N."/>
            <person name="Arakawa K."/>
        </authorList>
    </citation>
    <scope>NUCLEOTIDE SEQUENCE [LARGE SCALE GENOMIC DNA]</scope>
</reference>
<gene>
    <name evidence="1" type="ORF">CDAR_247111</name>
</gene>
<proteinExistence type="predicted"/>
<sequence>MTKTEEFQFISRGRFPSTPGGMDAPLLLLLLQRERLDHKAGRRTRGVFGGFSSTPGRMEATLAAVVPVKREIGR</sequence>
<dbReference type="Proteomes" id="UP001054837">
    <property type="component" value="Unassembled WGS sequence"/>
</dbReference>